<name>A0A2N7AV12_9LACO</name>
<evidence type="ECO:0008006" key="3">
    <source>
        <dbReference type="Google" id="ProtNLM"/>
    </source>
</evidence>
<dbReference type="RefSeq" id="WP_102195858.1">
    <property type="nucleotide sequence ID" value="NZ_NIPR01000011.1"/>
</dbReference>
<dbReference type="AlphaFoldDB" id="A0A2N7AV12"/>
<dbReference type="Proteomes" id="UP000235649">
    <property type="component" value="Unassembled WGS sequence"/>
</dbReference>
<organism evidence="1 2">
    <name type="scientific">Companilactobacillus nuruki</name>
    <dbReference type="NCBI Taxonomy" id="1993540"/>
    <lineage>
        <taxon>Bacteria</taxon>
        <taxon>Bacillati</taxon>
        <taxon>Bacillota</taxon>
        <taxon>Bacilli</taxon>
        <taxon>Lactobacillales</taxon>
        <taxon>Lactobacillaceae</taxon>
        <taxon>Companilactobacillus</taxon>
    </lineage>
</organism>
<comment type="caution">
    <text evidence="1">The sequence shown here is derived from an EMBL/GenBank/DDBJ whole genome shotgun (WGS) entry which is preliminary data.</text>
</comment>
<evidence type="ECO:0000313" key="1">
    <source>
        <dbReference type="EMBL" id="PMD71483.1"/>
    </source>
</evidence>
<keyword evidence="2" id="KW-1185">Reference proteome</keyword>
<sequence>MDDVRILKGWTKEERKELEEAKDTENLGDFLHAITEYRYKVTHYQYVWDKYDAAKTQDQFSIIQDIVDFYTDKAKFPEPKKYYVHFIKGDEYSYLNINSEGGAELGTKFGFGHWKTKFTRDEVVAIDPRLVVFMEEVKDDE</sequence>
<dbReference type="EMBL" id="NIPR01000011">
    <property type="protein sequence ID" value="PMD71483.1"/>
    <property type="molecule type" value="Genomic_DNA"/>
</dbReference>
<accession>A0A2N7AV12</accession>
<proteinExistence type="predicted"/>
<protein>
    <recommendedName>
        <fullName evidence="3">DUF1642 domain-containing protein</fullName>
    </recommendedName>
</protein>
<dbReference type="OrthoDB" id="2300361at2"/>
<reference evidence="1 2" key="1">
    <citation type="submission" date="2017-05" db="EMBL/GenBank/DDBJ databases">
        <title>Lactobacillus nurukis nov., sp. nov., isolated from nuruk.</title>
        <authorList>
            <person name="Kim S.-J."/>
        </authorList>
    </citation>
    <scope>NUCLEOTIDE SEQUENCE [LARGE SCALE GENOMIC DNA]</scope>
    <source>
        <strain evidence="1 2">SYF10-1a</strain>
    </source>
</reference>
<evidence type="ECO:0000313" key="2">
    <source>
        <dbReference type="Proteomes" id="UP000235649"/>
    </source>
</evidence>
<gene>
    <name evidence="1" type="ORF">CBP76_05065</name>
</gene>